<dbReference type="PANTHER" id="PTHR33099:SF14">
    <property type="entry name" value="PROLYL 4-HYDROXYLASE ALPHA SUBUNIT FE(2+) 2OG DIOXYGENASE DOMAIN-CONTAINING PROTEIN"/>
    <property type="match status" value="1"/>
</dbReference>
<feature type="region of interest" description="Disordered" evidence="1">
    <location>
        <begin position="76"/>
        <end position="112"/>
    </location>
</feature>
<dbReference type="EMBL" id="SPLM01000109">
    <property type="protein sequence ID" value="TMW59805.1"/>
    <property type="molecule type" value="Genomic_DNA"/>
</dbReference>
<sequence length="206" mass="22785">MDSSLFTTSLSLAELSILNEIQRMLTPDIQDVRARLYKLNVYGPGGFFKAHRDTPRAAQMFGTLVNLDELEHASSVKANAKGSTKSTHSVAPAGQHASESKQAESTPAMTTSLAEKLQEALRDPEFAPNGVKLGFALCHGYIIGKNGKVPVLKGSDHLLKDDLDDLVSKSRKRTYWGLDVQDEAKLQQLKEWEFEDMVVPERDGVW</sequence>
<gene>
    <name evidence="2" type="ORF">Poli38472_004874</name>
</gene>
<evidence type="ECO:0000313" key="2">
    <source>
        <dbReference type="EMBL" id="TMW59805.1"/>
    </source>
</evidence>
<comment type="caution">
    <text evidence="2">The sequence shown here is derived from an EMBL/GenBank/DDBJ whole genome shotgun (WGS) entry which is preliminary data.</text>
</comment>
<organism evidence="2 3">
    <name type="scientific">Pythium oligandrum</name>
    <name type="common">Mycoparasitic fungus</name>
    <dbReference type="NCBI Taxonomy" id="41045"/>
    <lineage>
        <taxon>Eukaryota</taxon>
        <taxon>Sar</taxon>
        <taxon>Stramenopiles</taxon>
        <taxon>Oomycota</taxon>
        <taxon>Peronosporomycetes</taxon>
        <taxon>Pythiales</taxon>
        <taxon>Pythiaceae</taxon>
        <taxon>Pythium</taxon>
    </lineage>
</organism>
<evidence type="ECO:0000256" key="1">
    <source>
        <dbReference type="SAM" id="MobiDB-lite"/>
    </source>
</evidence>
<keyword evidence="3" id="KW-1185">Reference proteome</keyword>
<proteinExistence type="predicted"/>
<name>A0A8K1FDU8_PYTOL</name>
<protein>
    <submittedName>
        <fullName evidence="2">Uncharacterized protein</fullName>
    </submittedName>
</protein>
<evidence type="ECO:0000313" key="3">
    <source>
        <dbReference type="Proteomes" id="UP000794436"/>
    </source>
</evidence>
<dbReference type="AlphaFoldDB" id="A0A8K1FDU8"/>
<dbReference type="PANTHER" id="PTHR33099">
    <property type="entry name" value="FE2OG DIOXYGENASE DOMAIN-CONTAINING PROTEIN"/>
    <property type="match status" value="1"/>
</dbReference>
<dbReference type="OrthoDB" id="123467at2759"/>
<accession>A0A8K1FDU8</accession>
<reference evidence="2" key="1">
    <citation type="submission" date="2019-03" db="EMBL/GenBank/DDBJ databases">
        <title>Long read genome sequence of the mycoparasitic Pythium oligandrum ATCC 38472 isolated from sugarbeet rhizosphere.</title>
        <authorList>
            <person name="Gaulin E."/>
        </authorList>
    </citation>
    <scope>NUCLEOTIDE SEQUENCE</scope>
    <source>
        <strain evidence="2">ATCC 38472_TT</strain>
    </source>
</reference>
<dbReference type="Proteomes" id="UP000794436">
    <property type="component" value="Unassembled WGS sequence"/>
</dbReference>
<feature type="compositionally biased region" description="Polar residues" evidence="1">
    <location>
        <begin position="103"/>
        <end position="112"/>
    </location>
</feature>